<dbReference type="Proteomes" id="UP000663832">
    <property type="component" value="Unassembled WGS sequence"/>
</dbReference>
<accession>A0A816DGY1</accession>
<organism evidence="2 3">
    <name type="scientific">Adineta steineri</name>
    <dbReference type="NCBI Taxonomy" id="433720"/>
    <lineage>
        <taxon>Eukaryota</taxon>
        <taxon>Metazoa</taxon>
        <taxon>Spiralia</taxon>
        <taxon>Gnathifera</taxon>
        <taxon>Rotifera</taxon>
        <taxon>Eurotatoria</taxon>
        <taxon>Bdelloidea</taxon>
        <taxon>Adinetida</taxon>
        <taxon>Adinetidae</taxon>
        <taxon>Adineta</taxon>
    </lineage>
</organism>
<protein>
    <submittedName>
        <fullName evidence="2">Uncharacterized protein</fullName>
    </submittedName>
</protein>
<evidence type="ECO:0000313" key="2">
    <source>
        <dbReference type="EMBL" id="CAF1636275.1"/>
    </source>
</evidence>
<sequence length="370" mass="42574">MTKNLIFSSDDELQNNDDTINDIHGLSNDKSNYNFTRGAIGNIRSSFNGVNDNGFEHDVVNNDISSFNAINDNGFEHDVVNNNISSLNNDVLESNSDDEAPEYYPSNVSVLSSSTHSSLVTSNDLISNDDKVVKSSKRKRRQWSIDEKLGIIKVFKLNQNKQKTATDHGCTRAQLRKWLSTEQKLINLSKEKKGKKRRRVGGAGKKLKYIELDLLLLAWYRERRTKFDPNCIVPPTDIRRERVTFKQIQRQGVKISVHLKHETPSVKWFYRFLKRHYLSLQKPKRKQKIPLAFHDIGYTWTDDSPVSLRAMPGYIFDPTAVDCSLSTNDDYDKDDRIDIVAEEAISKRQAQHSQATLTQLTINNMWKNKH</sequence>
<keyword evidence="3" id="KW-1185">Reference proteome</keyword>
<dbReference type="EMBL" id="CAJNOM010002695">
    <property type="protein sequence ID" value="CAF1636275.1"/>
    <property type="molecule type" value="Genomic_DNA"/>
</dbReference>
<dbReference type="Proteomes" id="UP000663877">
    <property type="component" value="Unassembled WGS sequence"/>
</dbReference>
<proteinExistence type="predicted"/>
<dbReference type="Gene3D" id="1.10.10.60">
    <property type="entry name" value="Homeodomain-like"/>
    <property type="match status" value="1"/>
</dbReference>
<dbReference type="OrthoDB" id="8016097at2759"/>
<comment type="caution">
    <text evidence="2">The sequence shown here is derived from an EMBL/GenBank/DDBJ whole genome shotgun (WGS) entry which is preliminary data.</text>
</comment>
<evidence type="ECO:0000313" key="3">
    <source>
        <dbReference type="Proteomes" id="UP000663832"/>
    </source>
</evidence>
<gene>
    <name evidence="1" type="ORF">BJG266_LOCUS41608</name>
    <name evidence="2" type="ORF">QVE165_LOCUS58487</name>
</gene>
<name>A0A816DGY1_9BILA</name>
<reference evidence="2" key="1">
    <citation type="submission" date="2021-02" db="EMBL/GenBank/DDBJ databases">
        <authorList>
            <person name="Nowell W R."/>
        </authorList>
    </citation>
    <scope>NUCLEOTIDE SEQUENCE</scope>
</reference>
<dbReference type="AlphaFoldDB" id="A0A816DGY1"/>
<dbReference type="EMBL" id="CAJNOI010002374">
    <property type="protein sequence ID" value="CAF1472491.1"/>
    <property type="molecule type" value="Genomic_DNA"/>
</dbReference>
<evidence type="ECO:0000313" key="1">
    <source>
        <dbReference type="EMBL" id="CAF1472491.1"/>
    </source>
</evidence>